<reference evidence="4" key="1">
    <citation type="journal article" date="2019" name="Int. J. Syst. Evol. Microbiol.">
        <title>The Global Catalogue of Microorganisms (GCM) 10K type strain sequencing project: providing services to taxonomists for standard genome sequencing and annotation.</title>
        <authorList>
            <consortium name="The Broad Institute Genomics Platform"/>
            <consortium name="The Broad Institute Genome Sequencing Center for Infectious Disease"/>
            <person name="Wu L."/>
            <person name="Ma J."/>
        </authorList>
    </citation>
    <scope>NUCLEOTIDE SEQUENCE [LARGE SCALE GENOMIC DNA]</scope>
    <source>
        <strain evidence="4">JCM 17810</strain>
    </source>
</reference>
<dbReference type="Pfam" id="PF04030">
    <property type="entry name" value="ALO"/>
    <property type="match status" value="1"/>
</dbReference>
<dbReference type="PANTHER" id="PTHR43762:SF1">
    <property type="entry name" value="D-ARABINONO-1,4-LACTONE OXIDASE"/>
    <property type="match status" value="1"/>
</dbReference>
<dbReference type="Gene3D" id="3.30.70.2520">
    <property type="match status" value="1"/>
</dbReference>
<gene>
    <name evidence="3" type="primary">aldO</name>
    <name evidence="3" type="ORF">GCM10023169_00200</name>
</gene>
<keyword evidence="4" id="KW-1185">Reference proteome</keyword>
<dbReference type="InterPro" id="IPR016171">
    <property type="entry name" value="Vanillyl_alc_oxidase_C-sub2"/>
</dbReference>
<comment type="caution">
    <text evidence="3">The sequence shown here is derived from an EMBL/GenBank/DDBJ whole genome shotgun (WGS) entry which is preliminary data.</text>
</comment>
<dbReference type="Proteomes" id="UP001500622">
    <property type="component" value="Unassembled WGS sequence"/>
</dbReference>
<dbReference type="InterPro" id="IPR006094">
    <property type="entry name" value="Oxid_FAD_bind_N"/>
</dbReference>
<evidence type="ECO:0000259" key="2">
    <source>
        <dbReference type="PROSITE" id="PS51387"/>
    </source>
</evidence>
<proteinExistence type="predicted"/>
<dbReference type="Gene3D" id="1.10.45.10">
    <property type="entry name" value="Vanillyl-alcohol Oxidase, Chain A, domain 4"/>
    <property type="match status" value="1"/>
</dbReference>
<evidence type="ECO:0000256" key="1">
    <source>
        <dbReference type="ARBA" id="ARBA00023002"/>
    </source>
</evidence>
<name>A0ABP8KRT1_9MICO</name>
<dbReference type="InterPro" id="IPR007173">
    <property type="entry name" value="ALO_C"/>
</dbReference>
<accession>A0ABP8KRT1</accession>
<dbReference type="InterPro" id="IPR016166">
    <property type="entry name" value="FAD-bd_PCMH"/>
</dbReference>
<dbReference type="InterPro" id="IPR016169">
    <property type="entry name" value="FAD-bd_PCMH_sub2"/>
</dbReference>
<dbReference type="Gene3D" id="3.30.43.10">
    <property type="entry name" value="Uridine Diphospho-n-acetylenolpyruvylglucosamine Reductase, domain 2"/>
    <property type="match status" value="1"/>
</dbReference>
<sequence length="435" mass="46403">MSTAAISNWSGSRTLAGTFLAPTALDDAAEAVARSTHVRVAGSRHSFNDVVDSAETLLSLEHLAYRHPRLAVPASGDAPPSSVEPQLDPTTGLVRVSAGTRYADLALYLHDRGRALPNFASLPHISIAGSVATATHGSGRGNPALSASLTSVELITADGSRRTLADDDPSFDGARVALGALGVVTAMTLRTVPAYDVAQSVYGPVPFGNVVDAFDEISGLGYSVSCFTTLRDDEFASIWVKRAGTELDGTWPAEVAGGPAMSEAFHPIPGVDPANATAQLGEPGPSWDRLPHFRADHMPSAGEEIQCEYLVPRPNAARALEAFRRLSEPLAGLVQVAEVRSIAADTAWMSPMYEQECLAFHFTLVRDTPRVAAALPHLEAAFGPLEGRPHWGKVTAADPARVRPLYPRRTDFLELALGLDPERKFSNDFVRRWVG</sequence>
<feature type="domain" description="FAD-binding PCMH-type" evidence="2">
    <location>
        <begin position="12"/>
        <end position="194"/>
    </location>
</feature>
<dbReference type="RefSeq" id="WP_345214449.1">
    <property type="nucleotide sequence ID" value="NZ_BAABGN010000001.1"/>
</dbReference>
<dbReference type="InterPro" id="IPR010031">
    <property type="entry name" value="FAD_lactone_oxidase-like"/>
</dbReference>
<evidence type="ECO:0000313" key="3">
    <source>
        <dbReference type="EMBL" id="GAA4414658.1"/>
    </source>
</evidence>
<dbReference type="Pfam" id="PF01565">
    <property type="entry name" value="FAD_binding_4"/>
    <property type="match status" value="1"/>
</dbReference>
<dbReference type="PANTHER" id="PTHR43762">
    <property type="entry name" value="L-GULONOLACTONE OXIDASE"/>
    <property type="match status" value="1"/>
</dbReference>
<keyword evidence="1" id="KW-0560">Oxidoreductase</keyword>
<dbReference type="Gene3D" id="3.30.465.10">
    <property type="match status" value="1"/>
</dbReference>
<dbReference type="SUPFAM" id="SSF56176">
    <property type="entry name" value="FAD-binding/transporter-associated domain-like"/>
    <property type="match status" value="1"/>
</dbReference>
<dbReference type="Gene3D" id="3.30.70.2530">
    <property type="match status" value="1"/>
</dbReference>
<organism evidence="3 4">
    <name type="scientific">Georgenia halophila</name>
    <dbReference type="NCBI Taxonomy" id="620889"/>
    <lineage>
        <taxon>Bacteria</taxon>
        <taxon>Bacillati</taxon>
        <taxon>Actinomycetota</taxon>
        <taxon>Actinomycetes</taxon>
        <taxon>Micrococcales</taxon>
        <taxon>Bogoriellaceae</taxon>
        <taxon>Georgenia</taxon>
    </lineage>
</organism>
<dbReference type="InterPro" id="IPR016167">
    <property type="entry name" value="FAD-bd_PCMH_sub1"/>
</dbReference>
<protein>
    <submittedName>
        <fullName evidence="3">Alditol oxidase</fullName>
    </submittedName>
</protein>
<dbReference type="EMBL" id="BAABGN010000001">
    <property type="protein sequence ID" value="GAA4414658.1"/>
    <property type="molecule type" value="Genomic_DNA"/>
</dbReference>
<dbReference type="InterPro" id="IPR036318">
    <property type="entry name" value="FAD-bd_PCMH-like_sf"/>
</dbReference>
<evidence type="ECO:0000313" key="4">
    <source>
        <dbReference type="Proteomes" id="UP001500622"/>
    </source>
</evidence>
<dbReference type="PROSITE" id="PS51387">
    <property type="entry name" value="FAD_PCMH"/>
    <property type="match status" value="1"/>
</dbReference>